<keyword evidence="2" id="KW-0560">Oxidoreductase</keyword>
<protein>
    <submittedName>
        <fullName evidence="4">NAD-dependent succinate-semialdehyde dehydrogenase</fullName>
    </submittedName>
</protein>
<dbReference type="InterPro" id="IPR050740">
    <property type="entry name" value="Aldehyde_DH_Superfamily"/>
</dbReference>
<proteinExistence type="inferred from homology"/>
<dbReference type="InterPro" id="IPR016162">
    <property type="entry name" value="Ald_DH_N"/>
</dbReference>
<evidence type="ECO:0000256" key="1">
    <source>
        <dbReference type="ARBA" id="ARBA00009986"/>
    </source>
</evidence>
<dbReference type="Proteomes" id="UP001500547">
    <property type="component" value="Unassembled WGS sequence"/>
</dbReference>
<dbReference type="SUPFAM" id="SSF53720">
    <property type="entry name" value="ALDH-like"/>
    <property type="match status" value="1"/>
</dbReference>
<dbReference type="EMBL" id="BAABLD010000001">
    <property type="protein sequence ID" value="GAA5157436.1"/>
    <property type="molecule type" value="Genomic_DNA"/>
</dbReference>
<evidence type="ECO:0000259" key="3">
    <source>
        <dbReference type="Pfam" id="PF00171"/>
    </source>
</evidence>
<keyword evidence="5" id="KW-1185">Reference proteome</keyword>
<gene>
    <name evidence="4" type="ORF">GCM10025770_00650</name>
</gene>
<dbReference type="InterPro" id="IPR015590">
    <property type="entry name" value="Aldehyde_DH_dom"/>
</dbReference>
<dbReference type="PANTHER" id="PTHR43353:SF5">
    <property type="entry name" value="SUCCINATE-SEMIALDEHYDE DEHYDROGENASE, MITOCHONDRIAL"/>
    <property type="match status" value="1"/>
</dbReference>
<reference evidence="5" key="1">
    <citation type="journal article" date="2019" name="Int. J. Syst. Evol. Microbiol.">
        <title>The Global Catalogue of Microorganisms (GCM) 10K type strain sequencing project: providing services to taxonomists for standard genome sequencing and annotation.</title>
        <authorList>
            <consortium name="The Broad Institute Genomics Platform"/>
            <consortium name="The Broad Institute Genome Sequencing Center for Infectious Disease"/>
            <person name="Wu L."/>
            <person name="Ma J."/>
        </authorList>
    </citation>
    <scope>NUCLEOTIDE SEQUENCE [LARGE SCALE GENOMIC DNA]</scope>
    <source>
        <strain evidence="5">JCM 18715</strain>
    </source>
</reference>
<accession>A0ABP9QB63</accession>
<dbReference type="Gene3D" id="3.40.605.10">
    <property type="entry name" value="Aldehyde Dehydrogenase, Chain A, domain 1"/>
    <property type="match status" value="1"/>
</dbReference>
<dbReference type="InterPro" id="IPR016160">
    <property type="entry name" value="Ald_DH_CS_CYS"/>
</dbReference>
<dbReference type="NCBIfam" id="TIGR01780">
    <property type="entry name" value="SSADH"/>
    <property type="match status" value="1"/>
</dbReference>
<comment type="similarity">
    <text evidence="1">Belongs to the aldehyde dehydrogenase family.</text>
</comment>
<dbReference type="Pfam" id="PF00171">
    <property type="entry name" value="Aldedh"/>
    <property type="match status" value="1"/>
</dbReference>
<name>A0ABP9QB63_9RHOO</name>
<dbReference type="PROSITE" id="PS00070">
    <property type="entry name" value="ALDEHYDE_DEHYDR_CYS"/>
    <property type="match status" value="1"/>
</dbReference>
<dbReference type="InterPro" id="IPR016161">
    <property type="entry name" value="Ald_DH/histidinol_DH"/>
</dbReference>
<sequence length="485" mass="51906">MSTEATLALLGTQAFIDGRWQPGDSAFDVINPASRERLASVEQPSLAQAQAAIDAAERALPDWRDRPAHERSALLRRWFDLIIANQEALARLLTSEQGKPLAEARGEVRYGAAFVEWFAEEARRVEGDIIPSAGRDRRTLVLRQAVGVCAAITPWNFPVAMVTRKIAPALAAGCSIVLKPAEQTPLCALALARLALEAGIPAGVFNVLPADSARSVEIGRLLCASTVVRHLSFTGSTEVGRLLMAQCAPTVKRLAMELGGHAPFIVFNDADLEAALDGAMLAKYRNAGQTCVCANRFLIQAGLHDAFVRGLTERTARLITGAGYEPGVQVGPLIDDAAVAKVMRHIEDARQMGARIETGGKTSGTGFVQPTVLSGVTPDMLIAREETFGPVAAIMKFETVEEAIALANASESGLAAYFYSRDLGQVWQVAEKLEYGMIGINTAAISYETVPFGGIKQSGFGREGSRYGLEEYVSLKYLCMAGLPG</sequence>
<evidence type="ECO:0000313" key="5">
    <source>
        <dbReference type="Proteomes" id="UP001500547"/>
    </source>
</evidence>
<dbReference type="CDD" id="cd07103">
    <property type="entry name" value="ALDH_F5_SSADH_GabD"/>
    <property type="match status" value="1"/>
</dbReference>
<comment type="caution">
    <text evidence="4">The sequence shown here is derived from an EMBL/GenBank/DDBJ whole genome shotgun (WGS) entry which is preliminary data.</text>
</comment>
<evidence type="ECO:0000256" key="2">
    <source>
        <dbReference type="ARBA" id="ARBA00023002"/>
    </source>
</evidence>
<dbReference type="PANTHER" id="PTHR43353">
    <property type="entry name" value="SUCCINATE-SEMIALDEHYDE DEHYDROGENASE, MITOCHONDRIAL"/>
    <property type="match status" value="1"/>
</dbReference>
<organism evidence="4 5">
    <name type="scientific">Viridibacterium curvum</name>
    <dbReference type="NCBI Taxonomy" id="1101404"/>
    <lineage>
        <taxon>Bacteria</taxon>
        <taxon>Pseudomonadati</taxon>
        <taxon>Pseudomonadota</taxon>
        <taxon>Betaproteobacteria</taxon>
        <taxon>Rhodocyclales</taxon>
        <taxon>Rhodocyclaceae</taxon>
        <taxon>Viridibacterium</taxon>
    </lineage>
</organism>
<dbReference type="RefSeq" id="WP_345530824.1">
    <property type="nucleotide sequence ID" value="NZ_BAABLD010000001.1"/>
</dbReference>
<evidence type="ECO:0000313" key="4">
    <source>
        <dbReference type="EMBL" id="GAA5157436.1"/>
    </source>
</evidence>
<feature type="domain" description="Aldehyde dehydrogenase" evidence="3">
    <location>
        <begin position="20"/>
        <end position="477"/>
    </location>
</feature>
<dbReference type="Gene3D" id="3.40.309.10">
    <property type="entry name" value="Aldehyde Dehydrogenase, Chain A, domain 2"/>
    <property type="match status" value="1"/>
</dbReference>
<dbReference type="InterPro" id="IPR016163">
    <property type="entry name" value="Ald_DH_C"/>
</dbReference>
<dbReference type="InterPro" id="IPR010102">
    <property type="entry name" value="Succ_semiAld_DH"/>
</dbReference>